<proteinExistence type="predicted"/>
<keyword evidence="3" id="KW-1185">Reference proteome</keyword>
<dbReference type="PANTHER" id="PTHR37844:SF2">
    <property type="entry name" value="SER_THR PROTEIN PHOSPHATASE SUPERFAMILY (AFU_ORTHOLOGUE AFUA_1G14840)"/>
    <property type="match status" value="1"/>
</dbReference>
<evidence type="ECO:0000259" key="1">
    <source>
        <dbReference type="Pfam" id="PF00149"/>
    </source>
</evidence>
<evidence type="ECO:0000313" key="3">
    <source>
        <dbReference type="Proteomes" id="UP000474957"/>
    </source>
</evidence>
<comment type="caution">
    <text evidence="2">The sequence shown here is derived from an EMBL/GenBank/DDBJ whole genome shotgun (WGS) entry which is preliminary data.</text>
</comment>
<dbReference type="Proteomes" id="UP000474957">
    <property type="component" value="Unassembled WGS sequence"/>
</dbReference>
<dbReference type="EMBL" id="WIND01000013">
    <property type="protein sequence ID" value="MSU90863.1"/>
    <property type="molecule type" value="Genomic_DNA"/>
</dbReference>
<dbReference type="SUPFAM" id="SSF56300">
    <property type="entry name" value="Metallo-dependent phosphatases"/>
    <property type="match status" value="1"/>
</dbReference>
<dbReference type="GO" id="GO:0016787">
    <property type="term" value="F:hydrolase activity"/>
    <property type="evidence" value="ECO:0007669"/>
    <property type="project" value="InterPro"/>
</dbReference>
<dbReference type="RefSeq" id="WP_154447441.1">
    <property type="nucleotide sequence ID" value="NZ_WIND01000013.1"/>
</dbReference>
<dbReference type="PANTHER" id="PTHR37844">
    <property type="entry name" value="SER/THR PROTEIN PHOSPHATASE SUPERFAMILY (AFU_ORTHOLOGUE AFUA_1G14840)"/>
    <property type="match status" value="1"/>
</dbReference>
<sequence length="321" mass="35491">MVKFLYWSDLHREFGSSDHPVPFPEPTRDVNLTNIDAILIAGDLHAGDEHVSSLVEIEERWGVPVISTRGNHAFYHDDFASLPGRHARLAAEARTQGRRVHVLDRETLVLGDTRILGATLWADFEVLRPNPDRLEATMYGARHLMNDYRKVLAEPDGDLLMPSATAAQHRADRAWLAQELAKPWDGRTLVMTHHIPVPEALAPEAGKGEMAPAYVSDLRHDMLRFPIDAWVSGHSHWARRGTLPGLHGPVAFTANMQGYPGQHTNFDPYLVLDMDAPTLGLEPIGIADPSLRDLPGAEEVLEEIRAEVPAEGGSRPGAPMP</sequence>
<evidence type="ECO:0000313" key="2">
    <source>
        <dbReference type="EMBL" id="MSU90863.1"/>
    </source>
</evidence>
<organism evidence="2 3">
    <name type="scientific">Halovulum marinum</name>
    <dbReference type="NCBI Taxonomy" id="2662447"/>
    <lineage>
        <taxon>Bacteria</taxon>
        <taxon>Pseudomonadati</taxon>
        <taxon>Pseudomonadota</taxon>
        <taxon>Alphaproteobacteria</taxon>
        <taxon>Rhodobacterales</taxon>
        <taxon>Paracoccaceae</taxon>
        <taxon>Halovulum</taxon>
    </lineage>
</organism>
<dbReference type="InterPro" id="IPR029052">
    <property type="entry name" value="Metallo-depent_PP-like"/>
</dbReference>
<name>A0A6L5Z2S0_9RHOB</name>
<dbReference type="Gene3D" id="3.60.21.10">
    <property type="match status" value="1"/>
</dbReference>
<dbReference type="AlphaFoldDB" id="A0A6L5Z2S0"/>
<protein>
    <recommendedName>
        <fullName evidence="1">Calcineurin-like phosphoesterase domain-containing protein</fullName>
    </recommendedName>
</protein>
<reference evidence="2 3" key="1">
    <citation type="submission" date="2019-10" db="EMBL/GenBank/DDBJ databases">
        <title>Cognatihalovulum marinum gen. nov. sp. nov., a new member of the family Rhodobacteraceae isolated from deep seawater of the Northwest Indian Ocean.</title>
        <authorList>
            <person name="Ruan C."/>
            <person name="Wang J."/>
            <person name="Zheng X."/>
            <person name="Song L."/>
            <person name="Zhu Y."/>
            <person name="Huang Y."/>
            <person name="Lu Z."/>
            <person name="Du W."/>
            <person name="Huang L."/>
            <person name="Dai X."/>
        </authorList>
    </citation>
    <scope>NUCLEOTIDE SEQUENCE [LARGE SCALE GENOMIC DNA]</scope>
    <source>
        <strain evidence="2 3">2CG4</strain>
    </source>
</reference>
<dbReference type="InterPro" id="IPR004843">
    <property type="entry name" value="Calcineurin-like_PHP"/>
</dbReference>
<gene>
    <name evidence="2" type="ORF">GE300_14765</name>
</gene>
<dbReference type="Pfam" id="PF00149">
    <property type="entry name" value="Metallophos"/>
    <property type="match status" value="1"/>
</dbReference>
<feature type="domain" description="Calcineurin-like phosphoesterase" evidence="1">
    <location>
        <begin position="4"/>
        <end position="237"/>
    </location>
</feature>
<accession>A0A6L5Z2S0</accession>